<evidence type="ECO:0000313" key="4">
    <source>
        <dbReference type="Proteomes" id="UP000068164"/>
    </source>
</evidence>
<gene>
    <name evidence="3" type="ORF">AS026_31665</name>
</gene>
<dbReference type="AlphaFoldDB" id="A0A109JY04"/>
<feature type="coiled-coil region" evidence="1">
    <location>
        <begin position="159"/>
        <end position="194"/>
    </location>
</feature>
<protein>
    <submittedName>
        <fullName evidence="3">Uncharacterized protein</fullName>
    </submittedName>
</protein>
<evidence type="ECO:0000256" key="2">
    <source>
        <dbReference type="SAM" id="MobiDB-lite"/>
    </source>
</evidence>
<sequence>MKSPWKFLSKLTSRQSLTEGVSSPGDEANAKAVEVEEEHFPASPKVPDAQDLAPGNDDTLVGPDAARSDIDPPSSGLPVEFVGDEERSNAQVPPPGARAQESFGEAGSGGQHARKSNARRMRHVKENRPDGVVGKTVVSGEGQRARSISPPQETPIDPLRELDDEIGQLRTRLAEKLRQQNAQLREMLKRFDAS</sequence>
<evidence type="ECO:0000313" key="3">
    <source>
        <dbReference type="EMBL" id="KWV57191.1"/>
    </source>
</evidence>
<feature type="region of interest" description="Disordered" evidence="2">
    <location>
        <begin position="1"/>
        <end position="158"/>
    </location>
</feature>
<keyword evidence="4" id="KW-1185">Reference proteome</keyword>
<reference evidence="3 4" key="1">
    <citation type="submission" date="2015-11" db="EMBL/GenBank/DDBJ databases">
        <title>Draft Genome Sequence of the Strain BR 10423 (Rhizobium sp.) isolated from nodules of Mimosa pudica.</title>
        <authorList>
            <person name="Barauna A.C."/>
            <person name="Zilli J.E."/>
            <person name="Simoes-Araujo J.L."/>
            <person name="Reis V.M."/>
            <person name="James E.K."/>
            <person name="Reis F.B.Jr."/>
            <person name="Rouws L.F."/>
            <person name="Passos S.R."/>
            <person name="Gois S.R."/>
        </authorList>
    </citation>
    <scope>NUCLEOTIDE SEQUENCE [LARGE SCALE GENOMIC DNA]</scope>
    <source>
        <strain evidence="3 4">BR10423</strain>
    </source>
</reference>
<comment type="caution">
    <text evidence="3">The sequence shown here is derived from an EMBL/GenBank/DDBJ whole genome shotgun (WGS) entry which is preliminary data.</text>
</comment>
<feature type="compositionally biased region" description="Basic residues" evidence="2">
    <location>
        <begin position="112"/>
        <end position="123"/>
    </location>
</feature>
<organism evidence="3 4">
    <name type="scientific">Rhizobium altiplani</name>
    <dbReference type="NCBI Taxonomy" id="1864509"/>
    <lineage>
        <taxon>Bacteria</taxon>
        <taxon>Pseudomonadati</taxon>
        <taxon>Pseudomonadota</taxon>
        <taxon>Alphaproteobacteria</taxon>
        <taxon>Hyphomicrobiales</taxon>
        <taxon>Rhizobiaceae</taxon>
        <taxon>Rhizobium/Agrobacterium group</taxon>
        <taxon>Rhizobium</taxon>
    </lineage>
</organism>
<keyword evidence="1" id="KW-0175">Coiled coil</keyword>
<dbReference type="Proteomes" id="UP000068164">
    <property type="component" value="Unassembled WGS sequence"/>
</dbReference>
<proteinExistence type="predicted"/>
<evidence type="ECO:0000256" key="1">
    <source>
        <dbReference type="SAM" id="Coils"/>
    </source>
</evidence>
<dbReference type="EMBL" id="LNCD01000031">
    <property type="protein sequence ID" value="KWV57191.1"/>
    <property type="molecule type" value="Genomic_DNA"/>
</dbReference>
<accession>A0A109JY04</accession>
<feature type="compositionally biased region" description="Polar residues" evidence="2">
    <location>
        <begin position="10"/>
        <end position="21"/>
    </location>
</feature>
<name>A0A109JY04_9HYPH</name>